<dbReference type="AlphaFoldDB" id="A0AAV3GHN3"/>
<comment type="caution">
    <text evidence="1">The sequence shown here is derived from an EMBL/GenBank/DDBJ whole genome shotgun (WGS) entry which is preliminary data.</text>
</comment>
<protein>
    <submittedName>
        <fullName evidence="1">Uncharacterized protein</fullName>
    </submittedName>
</protein>
<gene>
    <name evidence="1" type="ORF">HMPREF1336_02909</name>
</gene>
<proteinExistence type="predicted"/>
<dbReference type="Gene3D" id="2.30.30.170">
    <property type="match status" value="1"/>
</dbReference>
<evidence type="ECO:0000313" key="1">
    <source>
        <dbReference type="EMBL" id="EJV13509.1"/>
    </source>
</evidence>
<dbReference type="InterPro" id="IPR038200">
    <property type="entry name" value="GW_dom_sf"/>
</dbReference>
<dbReference type="Proteomes" id="UP000004117">
    <property type="component" value="Unassembled WGS sequence"/>
</dbReference>
<sequence>MNNGKSIDTLPWGKKGFKNLGNVNTYSNQYIHITQDAGSYVYSPELKGWVDKKGLSSN</sequence>
<reference evidence="1 2" key="1">
    <citation type="submission" date="2012-04" db="EMBL/GenBank/DDBJ databases">
        <authorList>
            <person name="Weinstock G."/>
            <person name="Sodergren E."/>
            <person name="Lobos E.A."/>
            <person name="Fulton L."/>
            <person name="Fulton R."/>
            <person name="Courtney L."/>
            <person name="Fronick C."/>
            <person name="O'Laughlin M."/>
            <person name="Godfrey J."/>
            <person name="Wilson R.M."/>
            <person name="Miner T."/>
            <person name="Farmer C."/>
            <person name="Delehaunty K."/>
            <person name="Cordes M."/>
            <person name="Minx P."/>
            <person name="Tomlinson C."/>
            <person name="Chen J."/>
            <person name="Wollam A."/>
            <person name="Pepin K.H."/>
            <person name="Bhonagiri V."/>
            <person name="Zhang X."/>
            <person name="Suruliraj S."/>
            <person name="Warren W."/>
            <person name="Mitreva M."/>
            <person name="Mardis E.R."/>
            <person name="Wilson R.K."/>
        </authorList>
    </citation>
    <scope>NUCLEOTIDE SEQUENCE [LARGE SCALE GENOMIC DNA]</scope>
    <source>
        <strain evidence="1 2">ERV63</strain>
    </source>
</reference>
<evidence type="ECO:0000313" key="2">
    <source>
        <dbReference type="Proteomes" id="UP000004117"/>
    </source>
</evidence>
<organism evidence="1 2">
    <name type="scientific">Enterococcus faecalis ERV63</name>
    <dbReference type="NCBI Taxonomy" id="1134793"/>
    <lineage>
        <taxon>Bacteria</taxon>
        <taxon>Bacillati</taxon>
        <taxon>Bacillota</taxon>
        <taxon>Bacilli</taxon>
        <taxon>Lactobacillales</taxon>
        <taxon>Enterococcaceae</taxon>
        <taxon>Enterococcus</taxon>
    </lineage>
</organism>
<dbReference type="SUPFAM" id="SSF82057">
    <property type="entry name" value="Prokaryotic SH3-related domain"/>
    <property type="match status" value="1"/>
</dbReference>
<accession>A0AAV3GHN3</accession>
<name>A0AAV3GHN3_ENTFL</name>
<dbReference type="EMBL" id="ALZR01000110">
    <property type="protein sequence ID" value="EJV13509.1"/>
    <property type="molecule type" value="Genomic_DNA"/>
</dbReference>